<protein>
    <submittedName>
        <fullName evidence="2">Uncharacterized protein</fullName>
    </submittedName>
</protein>
<sequence>MPQHEYETAAMTVVKFDAADVVCTSGFGDGGEVEVPPEWGGGDEDLG</sequence>
<proteinExistence type="predicted"/>
<evidence type="ECO:0000256" key="1">
    <source>
        <dbReference type="SAM" id="MobiDB-lite"/>
    </source>
</evidence>
<organism evidence="2 3">
    <name type="scientific">Bifidobacterium samirii</name>
    <dbReference type="NCBI Taxonomy" id="2306974"/>
    <lineage>
        <taxon>Bacteria</taxon>
        <taxon>Bacillati</taxon>
        <taxon>Actinomycetota</taxon>
        <taxon>Actinomycetes</taxon>
        <taxon>Bifidobacteriales</taxon>
        <taxon>Bifidobacteriaceae</taxon>
        <taxon>Bifidobacterium</taxon>
    </lineage>
</organism>
<gene>
    <name evidence="2" type="ORF">D2E24_0866</name>
</gene>
<reference evidence="2 3" key="1">
    <citation type="submission" date="2018-09" db="EMBL/GenBank/DDBJ databases">
        <title>Characterization of the phylogenetic diversity of five novel species belonging to the genus Bifidobacterium.</title>
        <authorList>
            <person name="Lugli G.A."/>
            <person name="Duranti S."/>
            <person name="Milani C."/>
        </authorList>
    </citation>
    <scope>NUCLEOTIDE SEQUENCE [LARGE SCALE GENOMIC DNA]</scope>
    <source>
        <strain evidence="2 3">2033B</strain>
    </source>
</reference>
<keyword evidence="3" id="KW-1185">Reference proteome</keyword>
<comment type="caution">
    <text evidence="2">The sequence shown here is derived from an EMBL/GenBank/DDBJ whole genome shotgun (WGS) entry which is preliminary data.</text>
</comment>
<evidence type="ECO:0000313" key="2">
    <source>
        <dbReference type="EMBL" id="RSX57273.1"/>
    </source>
</evidence>
<accession>A0A430FV57</accession>
<dbReference type="AlphaFoldDB" id="A0A430FV57"/>
<feature type="region of interest" description="Disordered" evidence="1">
    <location>
        <begin position="26"/>
        <end position="47"/>
    </location>
</feature>
<dbReference type="RefSeq" id="WP_164521003.1">
    <property type="nucleotide sequence ID" value="NZ_QXGK01000006.1"/>
</dbReference>
<dbReference type="EMBL" id="QXGK01000006">
    <property type="protein sequence ID" value="RSX57273.1"/>
    <property type="molecule type" value="Genomic_DNA"/>
</dbReference>
<evidence type="ECO:0000313" key="3">
    <source>
        <dbReference type="Proteomes" id="UP000287470"/>
    </source>
</evidence>
<name>A0A430FV57_9BIFI</name>
<dbReference type="Proteomes" id="UP000287470">
    <property type="component" value="Unassembled WGS sequence"/>
</dbReference>